<gene>
    <name evidence="2" type="ORF">WHR41_01720</name>
</gene>
<dbReference type="RefSeq" id="XP_069232752.1">
    <property type="nucleotide sequence ID" value="XM_069370326.1"/>
</dbReference>
<dbReference type="Proteomes" id="UP000803884">
    <property type="component" value="Unassembled WGS sequence"/>
</dbReference>
<dbReference type="Pfam" id="PF06912">
    <property type="entry name" value="DUF1275"/>
    <property type="match status" value="1"/>
</dbReference>
<dbReference type="InterPro" id="IPR010699">
    <property type="entry name" value="DUF1275"/>
</dbReference>
<dbReference type="GeneID" id="96003164"/>
<evidence type="ECO:0000313" key="3">
    <source>
        <dbReference type="Proteomes" id="UP000803884"/>
    </source>
</evidence>
<sequence length="99" mass="10417">MVTGAMISTLNNPRLLDRGNLPRKRRLTFIASYGAGCLLGGFLVLQPAAMLFLASVAKLAISASFVLNRGSSAGFDEETLAAEENYGLASPGLKLAWGD</sequence>
<feature type="transmembrane region" description="Helical" evidence="1">
    <location>
        <begin position="27"/>
        <end position="44"/>
    </location>
</feature>
<evidence type="ECO:0000256" key="1">
    <source>
        <dbReference type="SAM" id="Phobius"/>
    </source>
</evidence>
<evidence type="ECO:0000313" key="2">
    <source>
        <dbReference type="EMBL" id="KAL1589647.1"/>
    </source>
</evidence>
<reference evidence="2 3" key="1">
    <citation type="journal article" date="2020" name="Microbiol. Resour. Announc.">
        <title>Draft Genome Sequence of a Cladosporium Species Isolated from the Mesophotic Ascidian Didemnum maculosum.</title>
        <authorList>
            <person name="Gioti A."/>
            <person name="Siaperas R."/>
            <person name="Nikolaivits E."/>
            <person name="Le Goff G."/>
            <person name="Ouazzani J."/>
            <person name="Kotoulas G."/>
            <person name="Topakas E."/>
        </authorList>
    </citation>
    <scope>NUCLEOTIDE SEQUENCE [LARGE SCALE GENOMIC DNA]</scope>
    <source>
        <strain evidence="2 3">TM138-S3</strain>
    </source>
</reference>
<dbReference type="EMBL" id="JAAQHG020000004">
    <property type="protein sequence ID" value="KAL1589647.1"/>
    <property type="molecule type" value="Genomic_DNA"/>
</dbReference>
<name>A0AB34KXM8_9PEZI</name>
<keyword evidence="1" id="KW-0472">Membrane</keyword>
<keyword evidence="1" id="KW-0812">Transmembrane</keyword>
<accession>A0AB34KXM8</accession>
<organism evidence="2 3">
    <name type="scientific">Cladosporium halotolerans</name>
    <dbReference type="NCBI Taxonomy" id="1052096"/>
    <lineage>
        <taxon>Eukaryota</taxon>
        <taxon>Fungi</taxon>
        <taxon>Dikarya</taxon>
        <taxon>Ascomycota</taxon>
        <taxon>Pezizomycotina</taxon>
        <taxon>Dothideomycetes</taxon>
        <taxon>Dothideomycetidae</taxon>
        <taxon>Cladosporiales</taxon>
        <taxon>Cladosporiaceae</taxon>
        <taxon>Cladosporium</taxon>
    </lineage>
</organism>
<keyword evidence="1" id="KW-1133">Transmembrane helix</keyword>
<comment type="caution">
    <text evidence="2">The sequence shown here is derived from an EMBL/GenBank/DDBJ whole genome shotgun (WGS) entry which is preliminary data.</text>
</comment>
<keyword evidence="3" id="KW-1185">Reference proteome</keyword>
<dbReference type="AlphaFoldDB" id="A0AB34KXM8"/>
<protein>
    <submittedName>
        <fullName evidence="2">Uncharacterized protein</fullName>
    </submittedName>
</protein>
<proteinExistence type="predicted"/>